<dbReference type="SMART" id="SM00355">
    <property type="entry name" value="ZnF_C2H2"/>
    <property type="match status" value="3"/>
</dbReference>
<reference evidence="10" key="1">
    <citation type="journal article" date="2020" name="Fungal Divers.">
        <title>Resolving the Mortierellaceae phylogeny through synthesis of multi-gene phylogenetics and phylogenomics.</title>
        <authorList>
            <person name="Vandepol N."/>
            <person name="Liber J."/>
            <person name="Desiro A."/>
            <person name="Na H."/>
            <person name="Kennedy M."/>
            <person name="Barry K."/>
            <person name="Grigoriev I.V."/>
            <person name="Miller A.N."/>
            <person name="O'Donnell K."/>
            <person name="Stajich J.E."/>
            <person name="Bonito G."/>
        </authorList>
    </citation>
    <scope>NUCLEOTIDE SEQUENCE</scope>
    <source>
        <strain evidence="10">BC1065</strain>
    </source>
</reference>
<dbReference type="PROSITE" id="PS00028">
    <property type="entry name" value="ZINC_FINGER_C2H2_1"/>
    <property type="match status" value="2"/>
</dbReference>
<proteinExistence type="predicted"/>
<evidence type="ECO:0000256" key="4">
    <source>
        <dbReference type="ARBA" id="ARBA00022771"/>
    </source>
</evidence>
<dbReference type="PROSITE" id="PS50157">
    <property type="entry name" value="ZINC_FINGER_C2H2_2"/>
    <property type="match status" value="3"/>
</dbReference>
<accession>A0A9P6TX39</accession>
<evidence type="ECO:0000256" key="6">
    <source>
        <dbReference type="ARBA" id="ARBA00023242"/>
    </source>
</evidence>
<dbReference type="AlphaFoldDB" id="A0A9P6TX39"/>
<feature type="domain" description="C2H2-type" evidence="9">
    <location>
        <begin position="429"/>
        <end position="458"/>
    </location>
</feature>
<keyword evidence="2" id="KW-0479">Metal-binding</keyword>
<dbReference type="GO" id="GO:0005634">
    <property type="term" value="C:nucleus"/>
    <property type="evidence" value="ECO:0007669"/>
    <property type="project" value="UniProtKB-SubCell"/>
</dbReference>
<organism evidence="10 11">
    <name type="scientific">Actinomortierella ambigua</name>
    <dbReference type="NCBI Taxonomy" id="1343610"/>
    <lineage>
        <taxon>Eukaryota</taxon>
        <taxon>Fungi</taxon>
        <taxon>Fungi incertae sedis</taxon>
        <taxon>Mucoromycota</taxon>
        <taxon>Mortierellomycotina</taxon>
        <taxon>Mortierellomycetes</taxon>
        <taxon>Mortierellales</taxon>
        <taxon>Mortierellaceae</taxon>
        <taxon>Actinomortierella</taxon>
    </lineage>
</organism>
<keyword evidence="4 7" id="KW-0863">Zinc-finger</keyword>
<protein>
    <recommendedName>
        <fullName evidence="9">C2H2-type domain-containing protein</fullName>
    </recommendedName>
</protein>
<feature type="domain" description="C2H2-type" evidence="9">
    <location>
        <begin position="459"/>
        <end position="487"/>
    </location>
</feature>
<dbReference type="InterPro" id="IPR013087">
    <property type="entry name" value="Znf_C2H2_type"/>
</dbReference>
<dbReference type="PANTHER" id="PTHR24394">
    <property type="entry name" value="ZINC FINGER PROTEIN"/>
    <property type="match status" value="1"/>
</dbReference>
<keyword evidence="5" id="KW-0862">Zinc</keyword>
<keyword evidence="3" id="KW-0677">Repeat</keyword>
<evidence type="ECO:0000256" key="3">
    <source>
        <dbReference type="ARBA" id="ARBA00022737"/>
    </source>
</evidence>
<dbReference type="OrthoDB" id="8922241at2759"/>
<dbReference type="GO" id="GO:0008270">
    <property type="term" value="F:zinc ion binding"/>
    <property type="evidence" value="ECO:0007669"/>
    <property type="project" value="UniProtKB-KW"/>
</dbReference>
<dbReference type="FunFam" id="3.30.160.60:FF:000446">
    <property type="entry name" value="Zinc finger protein"/>
    <property type="match status" value="1"/>
</dbReference>
<evidence type="ECO:0000313" key="11">
    <source>
        <dbReference type="Proteomes" id="UP000807716"/>
    </source>
</evidence>
<dbReference type="SUPFAM" id="SSF57667">
    <property type="entry name" value="beta-beta-alpha zinc fingers"/>
    <property type="match status" value="1"/>
</dbReference>
<feature type="domain" description="C2H2-type" evidence="9">
    <location>
        <begin position="488"/>
        <end position="515"/>
    </location>
</feature>
<evidence type="ECO:0000313" key="10">
    <source>
        <dbReference type="EMBL" id="KAG0249746.1"/>
    </source>
</evidence>
<dbReference type="InterPro" id="IPR036236">
    <property type="entry name" value="Znf_C2H2_sf"/>
</dbReference>
<sequence>MNNFDSRTVTSSAEFSSHTESRVVQSQSPHSNATPDTMTQFQTTTMAPQPYLDANFPLAPTSARQQNQPFFIATPVSSHGGSQNILPTHQQTSWTDSASLLTSAFYPAQPIASGMGSPLNQAFQSPPFSPLMPADNGGTWSALTSPHPAVSREHSPATVAPLSLASPPLMSGFPEGYLFAANNLRRHPVGNGGFGFSMDNAPPLNSNISPQVCQAIRRRSLLNSAQRKANLQHGGEHSLDGLDHVVVGDYIDPRASMGTELPWATTAAMYTPSAVTSQHMSMNSAHPTQAIPMIASSPMNMPPPTMLASSHTSAWSLAPTIAADPSNQSYASSIRTVCEPDQQQEQQEQQGLHTKMNFYANPSAAEVAALMSNQQPYAVPSANRAVAYPKKKSPPKRRAPTKKTLRDTGFKPEVVPKSAMPGNATKGPRVCLYPKCGKEFTRQYNLQSHTRTHSDERPFVCRECGKAFGRKHDMDRHRRCKHLKQRPYKCLNCLYGFERPDALKRHLGINGGNNNCNTELIKQGAAMARPIVPVEPKGPHKLIMQYKHHLPPSEMAAVVAATEAIASTMGGDAAEK</sequence>
<evidence type="ECO:0000256" key="2">
    <source>
        <dbReference type="ARBA" id="ARBA00022723"/>
    </source>
</evidence>
<feature type="region of interest" description="Disordered" evidence="8">
    <location>
        <begin position="386"/>
        <end position="405"/>
    </location>
</feature>
<dbReference type="Proteomes" id="UP000807716">
    <property type="component" value="Unassembled WGS sequence"/>
</dbReference>
<dbReference type="FunFam" id="3.30.160.60:FF:000125">
    <property type="entry name" value="Putative zinc finger protein 143"/>
    <property type="match status" value="1"/>
</dbReference>
<evidence type="ECO:0000256" key="1">
    <source>
        <dbReference type="ARBA" id="ARBA00004123"/>
    </source>
</evidence>
<evidence type="ECO:0000259" key="9">
    <source>
        <dbReference type="PROSITE" id="PS50157"/>
    </source>
</evidence>
<dbReference type="Pfam" id="PF00096">
    <property type="entry name" value="zf-C2H2"/>
    <property type="match status" value="1"/>
</dbReference>
<feature type="region of interest" description="Disordered" evidence="8">
    <location>
        <begin position="1"/>
        <end position="37"/>
    </location>
</feature>
<feature type="compositionally biased region" description="Basic residues" evidence="8">
    <location>
        <begin position="389"/>
        <end position="403"/>
    </location>
</feature>
<keyword evidence="6" id="KW-0539">Nucleus</keyword>
<evidence type="ECO:0000256" key="7">
    <source>
        <dbReference type="PROSITE-ProRule" id="PRU00042"/>
    </source>
</evidence>
<feature type="compositionally biased region" description="Polar residues" evidence="8">
    <location>
        <begin position="1"/>
        <end position="32"/>
    </location>
</feature>
<dbReference type="PANTHER" id="PTHR24394:SF29">
    <property type="entry name" value="MYONEURIN"/>
    <property type="match status" value="1"/>
</dbReference>
<evidence type="ECO:0000256" key="5">
    <source>
        <dbReference type="ARBA" id="ARBA00022833"/>
    </source>
</evidence>
<keyword evidence="11" id="KW-1185">Reference proteome</keyword>
<name>A0A9P6TX39_9FUNG</name>
<comment type="caution">
    <text evidence="10">The sequence shown here is derived from an EMBL/GenBank/DDBJ whole genome shotgun (WGS) entry which is preliminary data.</text>
</comment>
<dbReference type="Gene3D" id="3.30.160.60">
    <property type="entry name" value="Classic Zinc Finger"/>
    <property type="match status" value="2"/>
</dbReference>
<gene>
    <name evidence="10" type="ORF">DFQ27_009814</name>
</gene>
<evidence type="ECO:0000256" key="8">
    <source>
        <dbReference type="SAM" id="MobiDB-lite"/>
    </source>
</evidence>
<comment type="subcellular location">
    <subcellularLocation>
        <location evidence="1">Nucleus</location>
    </subcellularLocation>
</comment>
<dbReference type="EMBL" id="JAAAJB010000948">
    <property type="protein sequence ID" value="KAG0249746.1"/>
    <property type="molecule type" value="Genomic_DNA"/>
</dbReference>
<dbReference type="GO" id="GO:0000981">
    <property type="term" value="F:DNA-binding transcription factor activity, RNA polymerase II-specific"/>
    <property type="evidence" value="ECO:0007669"/>
    <property type="project" value="TreeGrafter"/>
</dbReference>